<proteinExistence type="predicted"/>
<dbReference type="PANTHER" id="PTHR34985:SF1">
    <property type="entry name" value="SLR0554 PROTEIN"/>
    <property type="match status" value="1"/>
</dbReference>
<dbReference type="Pfam" id="PF05272">
    <property type="entry name" value="VapE-like_dom"/>
    <property type="match status" value="1"/>
</dbReference>
<keyword evidence="3" id="KW-0614">Plasmid</keyword>
<dbReference type="EMBL" id="LT158602">
    <property type="protein sequence ID" value="CVK35510.1"/>
    <property type="molecule type" value="Genomic_DNA"/>
</dbReference>
<evidence type="ECO:0000256" key="1">
    <source>
        <dbReference type="SAM" id="MobiDB-lite"/>
    </source>
</evidence>
<feature type="domain" description="Virulence-associated protein E-like" evidence="2">
    <location>
        <begin position="508"/>
        <end position="718"/>
    </location>
</feature>
<gene>
    <name evidence="3" type="ORF">MCM2015_pMC2_18</name>
</gene>
<protein>
    <submittedName>
        <fullName evidence="3">DNA primase traC</fullName>
    </submittedName>
</protein>
<sequence>MALTIDDVIDQIRLRGIEVPPIGKLNTEGKKVTWAGDARKPKKINAWASLSTWRSPKTGKEYVVGLFGIREEWWPVEPTQTEWTPAERAAWLENKKAIERAQQQDRAEAAKLASEKAARIWERARTDGVSEYLNRKHVGAYGVRFAFKRLIVPLTDVHGQLHGLQWIGPDGDKTFGTGTVKEGHFHLLADVVDGQPLVFAEGYATAATVRKATDWPVVTCFDAGNLMAVMAAFRKLYPDHTFLIAADDDRHLVGRLCKRLEKFGVVAQPSDFARSAGGVRDMQWTLPEGGVVSLRAAWGKDKAGVWFIEGAIHADGVAHMLRLENAGRAKAFAAAKRHDARVIVPQFADRADPGTDFNDLMLSEGLEVVRDQLLAPPSEPARKSSPPQQSASAGQGGTSGQIVFPFLDERYVPRGIRENAYFALCEDPELRDLVRYNDFSQALDRMRPAPWSRPNDPATGPWVSLDDLRLAAYLANEHRVVIGNPSVIEQAVLMAASDCRHNPLKEHLESLSWDGTERTPFWMIDGLEAEDTEYVRKVSTYFLQSMVARVFEPGCQMDYMLVLQGLQGMGKTSLLQLLAGDWFGSGSFKVGEKDSLQALQGRWLFNFGELDAMNKSEDTAIKQFITERKDRFRPPYGKHFEAFPRTCVLTGDTNKTEFLKDPTGARRFWVVACGEVNLDAVSGMREQLLAEAVHRYRQGERRYPLRDEYERIFKPEEERWRLDDVWMQPLLRYVNSPKQVEKPWPGATTKTPGVILPNRERNFFSTEELLTQGLGVEIGKADGAGIAVKRIGDAMKSPALGFVAHRWGKHRVRGYMRDLKASAARDSGHQEGEGA</sequence>
<organism evidence="3">
    <name type="scientific">biofilter metagenome</name>
    <dbReference type="NCBI Taxonomy" id="1070537"/>
    <lineage>
        <taxon>unclassified sequences</taxon>
        <taxon>metagenomes</taxon>
        <taxon>ecological metagenomes</taxon>
    </lineage>
</organism>
<dbReference type="AlphaFoldDB" id="A0A193SBN3"/>
<reference evidence="3" key="1">
    <citation type="journal article" date="2016" name="Sci. Rep.">
        <title>Genomics of high molecular weight plasmids isolated from an on-farm biopurification system.</title>
        <authorList>
            <person name="Martini M.C."/>
            <person name="Wibberg D."/>
            <person name="Lozano M."/>
            <person name="Torres Tejerizo G."/>
            <person name="Albicoro F.J."/>
            <person name="Jaenicke S."/>
            <person name="van Elsas J.D."/>
            <person name="Petroni A."/>
            <person name="Garcillan-Barcia M.P."/>
            <person name="de la Cruz F."/>
            <person name="Schluter A."/>
            <person name="Puhler A."/>
            <person name="Pistorio M."/>
            <person name="Lagares A."/>
            <person name="Del Papa M.F."/>
        </authorList>
    </citation>
    <scope>NUCLEOTIDE SEQUENCE</scope>
    <source>
        <plasmid evidence="3">pMC2</plasmid>
    </source>
</reference>
<feature type="region of interest" description="Disordered" evidence="1">
    <location>
        <begin position="376"/>
        <end position="401"/>
    </location>
</feature>
<dbReference type="PANTHER" id="PTHR34985">
    <property type="entry name" value="SLR0554 PROTEIN"/>
    <property type="match status" value="1"/>
</dbReference>
<geneLocation type="plasmid" evidence="3">
    <name>pMC2</name>
</geneLocation>
<evidence type="ECO:0000259" key="2">
    <source>
        <dbReference type="Pfam" id="PF05272"/>
    </source>
</evidence>
<name>A0A193SBN3_9ZZZZ</name>
<evidence type="ECO:0000313" key="3">
    <source>
        <dbReference type="EMBL" id="CVK35510.1"/>
    </source>
</evidence>
<accession>A0A193SBN3</accession>
<feature type="compositionally biased region" description="Low complexity" evidence="1">
    <location>
        <begin position="384"/>
        <end position="393"/>
    </location>
</feature>
<dbReference type="InterPro" id="IPR007936">
    <property type="entry name" value="VapE-like_dom"/>
</dbReference>